<reference evidence="1" key="1">
    <citation type="submission" date="2022-04" db="EMBL/GenBank/DDBJ databases">
        <title>Jade perch genome.</title>
        <authorList>
            <person name="Chao B."/>
        </authorList>
    </citation>
    <scope>NUCLEOTIDE SEQUENCE</scope>
    <source>
        <strain evidence="1">CB-2022</strain>
    </source>
</reference>
<protein>
    <submittedName>
        <fullName evidence="1">Uncharacterized protein</fullName>
    </submittedName>
</protein>
<accession>A0ACB8WBC2</accession>
<proteinExistence type="predicted"/>
<evidence type="ECO:0000313" key="1">
    <source>
        <dbReference type="EMBL" id="KAI3365330.1"/>
    </source>
</evidence>
<name>A0ACB8WBC2_9TELE</name>
<keyword evidence="2" id="KW-1185">Reference proteome</keyword>
<evidence type="ECO:0000313" key="2">
    <source>
        <dbReference type="Proteomes" id="UP000831701"/>
    </source>
</evidence>
<dbReference type="EMBL" id="CM041542">
    <property type="protein sequence ID" value="KAI3365330.1"/>
    <property type="molecule type" value="Genomic_DNA"/>
</dbReference>
<sequence>MNPLHWPVRMHIASVGVSKFCFLFSLAFCGLLLLLIPALQPPTRQVDLPQPRPQVRPAHASSSQHAGVLAASAHGGETDSARQGGSTQTEVTLSDNHSPRRESNSKTGALPGGKGGGFSGLRSRDLLELKDIFIAVKTTRKYHKSRLELLIQTWVSQAKEETYIFTDGEDKELQKRTGAEIINTNCSAAHTRQALCCKMSVEYDKFIESQKKWFCHVDDDNYVILPSLLRLLSSYHHSQDVYLGRPSLDHPIEAAERVKSDGSVSVKFWFATGGAGFCISRGLALKMSPWASLGNFISTAEKIRLPDDCTIGYIIEALLEVTLTHTHLFHSHLENLQKLPTDTVLEQVTLSYGGFENRRNVVSIVGGFSLAEDPTRRLESKIQSMCPTADPNQCFGSTVDDIMSSCLTGMKWLLQPTRTDLTQHGDQFCGSGVTAAAPLCNKSLCLWMFGVSGIGRATALALARCGAKVTAVTRTQADLNSLVQECASITPVCVDLADWEATEAALQDIGPIDLLVNNAACAKLQPFLEVTADQFDQLFNVNVKAVLHVSQLVARGMKARGCGGSIVNVSSQASQCALRDHAVYCATKGALDMLTKVMALELGPHQIRVNSVNPTVVMTEMGRLGWSDPEKAKTMTSRIPLGRFAEVEDVVNSILFLLSDKSNMTNGVTLPVDGGFLAC</sequence>
<organism evidence="1 2">
    <name type="scientific">Scortum barcoo</name>
    <name type="common">barcoo grunter</name>
    <dbReference type="NCBI Taxonomy" id="214431"/>
    <lineage>
        <taxon>Eukaryota</taxon>
        <taxon>Metazoa</taxon>
        <taxon>Chordata</taxon>
        <taxon>Craniata</taxon>
        <taxon>Vertebrata</taxon>
        <taxon>Euteleostomi</taxon>
        <taxon>Actinopterygii</taxon>
        <taxon>Neopterygii</taxon>
        <taxon>Teleostei</taxon>
        <taxon>Neoteleostei</taxon>
        <taxon>Acanthomorphata</taxon>
        <taxon>Eupercaria</taxon>
        <taxon>Centrarchiformes</taxon>
        <taxon>Terapontoidei</taxon>
        <taxon>Terapontidae</taxon>
        <taxon>Scortum</taxon>
    </lineage>
</organism>
<comment type="caution">
    <text evidence="1">The sequence shown here is derived from an EMBL/GenBank/DDBJ whole genome shotgun (WGS) entry which is preliminary data.</text>
</comment>
<dbReference type="Proteomes" id="UP000831701">
    <property type="component" value="Chromosome 12"/>
</dbReference>
<gene>
    <name evidence="1" type="ORF">L3Q82_010427</name>
</gene>